<dbReference type="InParanoid" id="G8ZPT1"/>
<dbReference type="InterPro" id="IPR019331">
    <property type="entry name" value="FAM192A/Fyv6_N"/>
</dbReference>
<evidence type="ECO:0000313" key="7">
    <source>
        <dbReference type="Proteomes" id="UP000005627"/>
    </source>
</evidence>
<protein>
    <recommendedName>
        <fullName evidence="5">FAM192A/Fyv6 N-terminal domain-containing protein</fullName>
    </recommendedName>
</protein>
<evidence type="ECO:0000256" key="3">
    <source>
        <dbReference type="SAM" id="Coils"/>
    </source>
</evidence>
<dbReference type="FunCoup" id="G8ZPT1">
    <property type="interactions" value="55"/>
</dbReference>
<dbReference type="GeneID" id="11504783"/>
<feature type="compositionally biased region" description="Basic residues" evidence="4">
    <location>
        <begin position="141"/>
        <end position="153"/>
    </location>
</feature>
<dbReference type="Proteomes" id="UP000005627">
    <property type="component" value="Chromosome 2"/>
</dbReference>
<keyword evidence="2" id="KW-0539">Nucleus</keyword>
<evidence type="ECO:0000259" key="5">
    <source>
        <dbReference type="Pfam" id="PF10187"/>
    </source>
</evidence>
<dbReference type="GO" id="GO:0006303">
    <property type="term" value="P:double-strand break repair via nonhomologous end joining"/>
    <property type="evidence" value="ECO:0007669"/>
    <property type="project" value="EnsemblFungi"/>
</dbReference>
<reference evidence="6 7" key="1">
    <citation type="journal article" date="2011" name="Proc. Natl. Acad. Sci. U.S.A.">
        <title>Evolutionary erosion of yeast sex chromosomes by mating-type switching accidents.</title>
        <authorList>
            <person name="Gordon J.L."/>
            <person name="Armisen D."/>
            <person name="Proux-Wera E."/>
            <person name="Oheigeartaigh S.S."/>
            <person name="Byrne K.P."/>
            <person name="Wolfe K.H."/>
        </authorList>
    </citation>
    <scope>NUCLEOTIDE SEQUENCE [LARGE SCALE GENOMIC DNA]</scope>
    <source>
        <strain evidence="7">ATCC 10662 / CBS 1146 / NBRC 0425 / NCYC 2629 / NRRL Y-866</strain>
    </source>
</reference>
<dbReference type="eggNOG" id="ENOG502S517">
    <property type="taxonomic scope" value="Eukaryota"/>
</dbReference>
<dbReference type="AlphaFoldDB" id="G8ZPT1"/>
<comment type="subcellular location">
    <subcellularLocation>
        <location evidence="1">Nucleus</location>
    </subcellularLocation>
</comment>
<dbReference type="KEGG" id="tdl:TDEL_0B04960"/>
<gene>
    <name evidence="6" type="primary">TDEL0B04960</name>
    <name evidence="6" type="ORF">TDEL_0B04960</name>
</gene>
<dbReference type="OrthoDB" id="4036151at2759"/>
<keyword evidence="7" id="KW-1185">Reference proteome</keyword>
<dbReference type="RefSeq" id="XP_003679836.1">
    <property type="nucleotide sequence ID" value="XM_003679788.1"/>
</dbReference>
<dbReference type="GO" id="GO:0005634">
    <property type="term" value="C:nucleus"/>
    <property type="evidence" value="ECO:0007669"/>
    <property type="project" value="UniProtKB-SubCell"/>
</dbReference>
<evidence type="ECO:0000256" key="1">
    <source>
        <dbReference type="ARBA" id="ARBA00004123"/>
    </source>
</evidence>
<accession>G8ZPT1</accession>
<feature type="region of interest" description="Disordered" evidence="4">
    <location>
        <begin position="105"/>
        <end position="167"/>
    </location>
</feature>
<keyword evidence="3" id="KW-0175">Coiled coil</keyword>
<sequence>MSSSSGNPKKRPLAFVSEGVTDLETQKAREQVEQAKFEAECKRRERKSLRDQLRANAINKQKEFNGLVKERDDFNRLNGEELEYYNKLKDSERKKERDLQAYLDRGSQDFDLRQSQLKSKEEKINGEPVTPLTKNKDLKGIIKKSKGNKKKLGLKLAKTAKDNRPPN</sequence>
<dbReference type="GO" id="GO:0005198">
    <property type="term" value="F:structural molecule activity"/>
    <property type="evidence" value="ECO:0007669"/>
    <property type="project" value="EnsemblFungi"/>
</dbReference>
<dbReference type="EMBL" id="HE616743">
    <property type="protein sequence ID" value="CCE90625.1"/>
    <property type="molecule type" value="Genomic_DNA"/>
</dbReference>
<evidence type="ECO:0000313" key="6">
    <source>
        <dbReference type="EMBL" id="CCE90625.1"/>
    </source>
</evidence>
<dbReference type="HOGENOM" id="CLU_128329_0_0_1"/>
<evidence type="ECO:0000256" key="4">
    <source>
        <dbReference type="SAM" id="MobiDB-lite"/>
    </source>
</evidence>
<organism evidence="6 7">
    <name type="scientific">Torulaspora delbrueckii</name>
    <name type="common">Yeast</name>
    <name type="synonym">Candida colliculosa</name>
    <dbReference type="NCBI Taxonomy" id="4950"/>
    <lineage>
        <taxon>Eukaryota</taxon>
        <taxon>Fungi</taxon>
        <taxon>Dikarya</taxon>
        <taxon>Ascomycota</taxon>
        <taxon>Saccharomycotina</taxon>
        <taxon>Saccharomycetes</taxon>
        <taxon>Saccharomycetales</taxon>
        <taxon>Saccharomycetaceae</taxon>
        <taxon>Torulaspora</taxon>
    </lineage>
</organism>
<evidence type="ECO:0000256" key="2">
    <source>
        <dbReference type="ARBA" id="ARBA00023242"/>
    </source>
</evidence>
<feature type="coiled-coil region" evidence="3">
    <location>
        <begin position="20"/>
        <end position="52"/>
    </location>
</feature>
<dbReference type="Pfam" id="PF10187">
    <property type="entry name" value="FAM192A_Fyv6_N"/>
    <property type="match status" value="1"/>
</dbReference>
<proteinExistence type="predicted"/>
<feature type="domain" description="FAM192A/Fyv6 N-terminal" evidence="5">
    <location>
        <begin position="23"/>
        <end position="110"/>
    </location>
</feature>
<feature type="compositionally biased region" description="Basic and acidic residues" evidence="4">
    <location>
        <begin position="106"/>
        <end position="125"/>
    </location>
</feature>
<name>G8ZPT1_TORDE</name>